<comment type="caution">
    <text evidence="2">The sequence shown here is derived from an EMBL/GenBank/DDBJ whole genome shotgun (WGS) entry which is preliminary data.</text>
</comment>
<sequence>MRSAAAAWLQRPAIATRVEQTSRQRARARAGRPGTRGLGGARSPCVPSCTGTPARRGSIAFPRNTPRIDSPMLIAKAHTLHFPVRLGAASSGACQPRRPRRTTSRAIQAPRPAGSTAATPGVRAASVWARRHPPSALTYRFPRAARCEFVNRTARTLGACACSTGLCRLARQPLVHAI</sequence>
<feature type="region of interest" description="Disordered" evidence="1">
    <location>
        <begin position="17"/>
        <end position="51"/>
    </location>
</feature>
<dbReference type="Proteomes" id="UP000703269">
    <property type="component" value="Unassembled WGS sequence"/>
</dbReference>
<keyword evidence="3" id="KW-1185">Reference proteome</keyword>
<gene>
    <name evidence="2" type="ORF">PsYK624_098790</name>
</gene>
<organism evidence="2 3">
    <name type="scientific">Phanerochaete sordida</name>
    <dbReference type="NCBI Taxonomy" id="48140"/>
    <lineage>
        <taxon>Eukaryota</taxon>
        <taxon>Fungi</taxon>
        <taxon>Dikarya</taxon>
        <taxon>Basidiomycota</taxon>
        <taxon>Agaricomycotina</taxon>
        <taxon>Agaricomycetes</taxon>
        <taxon>Polyporales</taxon>
        <taxon>Phanerochaetaceae</taxon>
        <taxon>Phanerochaete</taxon>
    </lineage>
</organism>
<protein>
    <submittedName>
        <fullName evidence="2">Uncharacterized protein</fullName>
    </submittedName>
</protein>
<name>A0A9P3LGF5_9APHY</name>
<proteinExistence type="predicted"/>
<dbReference type="AlphaFoldDB" id="A0A9P3LGF5"/>
<accession>A0A9P3LGF5</accession>
<evidence type="ECO:0000313" key="2">
    <source>
        <dbReference type="EMBL" id="GJE93718.1"/>
    </source>
</evidence>
<reference evidence="2 3" key="1">
    <citation type="submission" date="2021-08" db="EMBL/GenBank/DDBJ databases">
        <title>Draft Genome Sequence of Phanerochaete sordida strain YK-624.</title>
        <authorList>
            <person name="Mori T."/>
            <person name="Dohra H."/>
            <person name="Suzuki T."/>
            <person name="Kawagishi H."/>
            <person name="Hirai H."/>
        </authorList>
    </citation>
    <scope>NUCLEOTIDE SEQUENCE [LARGE SCALE GENOMIC DNA]</scope>
    <source>
        <strain evidence="2 3">YK-624</strain>
    </source>
</reference>
<evidence type="ECO:0000313" key="3">
    <source>
        <dbReference type="Proteomes" id="UP000703269"/>
    </source>
</evidence>
<feature type="region of interest" description="Disordered" evidence="1">
    <location>
        <begin position="88"/>
        <end position="120"/>
    </location>
</feature>
<evidence type="ECO:0000256" key="1">
    <source>
        <dbReference type="SAM" id="MobiDB-lite"/>
    </source>
</evidence>
<dbReference type="EMBL" id="BPQB01000034">
    <property type="protein sequence ID" value="GJE93718.1"/>
    <property type="molecule type" value="Genomic_DNA"/>
</dbReference>